<feature type="transmembrane region" description="Helical" evidence="8">
    <location>
        <begin position="100"/>
        <end position="119"/>
    </location>
</feature>
<dbReference type="InterPro" id="IPR036640">
    <property type="entry name" value="ABC1_TM_sf"/>
</dbReference>
<evidence type="ECO:0000259" key="10">
    <source>
        <dbReference type="PROSITE" id="PS50929"/>
    </source>
</evidence>
<evidence type="ECO:0008006" key="13">
    <source>
        <dbReference type="Google" id="ProtNLM"/>
    </source>
</evidence>
<dbReference type="Gene3D" id="1.20.1560.10">
    <property type="entry name" value="ABC transporter type 1, transmembrane domain"/>
    <property type="match status" value="2"/>
</dbReference>
<dbReference type="Pfam" id="PF00005">
    <property type="entry name" value="ABC_tran"/>
    <property type="match status" value="1"/>
</dbReference>
<proteinExistence type="predicted"/>
<feature type="transmembrane region" description="Helical" evidence="8">
    <location>
        <begin position="485"/>
        <end position="509"/>
    </location>
</feature>
<accession>A0ABR3WW70</accession>
<dbReference type="InterPro" id="IPR027417">
    <property type="entry name" value="P-loop_NTPase"/>
</dbReference>
<dbReference type="PANTHER" id="PTHR24223">
    <property type="entry name" value="ATP-BINDING CASSETTE SUB-FAMILY C"/>
    <property type="match status" value="1"/>
</dbReference>
<dbReference type="InterPro" id="IPR050173">
    <property type="entry name" value="ABC_transporter_C-like"/>
</dbReference>
<keyword evidence="12" id="KW-1185">Reference proteome</keyword>
<dbReference type="InterPro" id="IPR003593">
    <property type="entry name" value="AAA+_ATPase"/>
</dbReference>
<dbReference type="PROSITE" id="PS00211">
    <property type="entry name" value="ABC_TRANSPORTER_1"/>
    <property type="match status" value="1"/>
</dbReference>
<feature type="transmembrane region" description="Helical" evidence="8">
    <location>
        <begin position="867"/>
        <end position="890"/>
    </location>
</feature>
<keyword evidence="4" id="KW-0547">Nucleotide-binding</keyword>
<dbReference type="InterPro" id="IPR017871">
    <property type="entry name" value="ABC_transporter-like_CS"/>
</dbReference>
<dbReference type="InterPro" id="IPR011527">
    <property type="entry name" value="ABC1_TM_dom"/>
</dbReference>
<dbReference type="SUPFAM" id="SSF52540">
    <property type="entry name" value="P-loop containing nucleoside triphosphate hydrolases"/>
    <property type="match status" value="1"/>
</dbReference>
<comment type="subcellular location">
    <subcellularLocation>
        <location evidence="1">Membrane</location>
    </subcellularLocation>
</comment>
<feature type="transmembrane region" description="Helical" evidence="8">
    <location>
        <begin position="308"/>
        <end position="331"/>
    </location>
</feature>
<feature type="transmembrane region" description="Helical" evidence="8">
    <location>
        <begin position="910"/>
        <end position="930"/>
    </location>
</feature>
<dbReference type="PROSITE" id="PS50893">
    <property type="entry name" value="ABC_TRANSPORTER_2"/>
    <property type="match status" value="1"/>
</dbReference>
<keyword evidence="2" id="KW-0813">Transport</keyword>
<keyword evidence="7 8" id="KW-0472">Membrane</keyword>
<evidence type="ECO:0000313" key="11">
    <source>
        <dbReference type="EMBL" id="KAL1867848.1"/>
    </source>
</evidence>
<dbReference type="Proteomes" id="UP001583177">
    <property type="component" value="Unassembled WGS sequence"/>
</dbReference>
<evidence type="ECO:0000256" key="6">
    <source>
        <dbReference type="ARBA" id="ARBA00022989"/>
    </source>
</evidence>
<reference evidence="11 12" key="1">
    <citation type="journal article" date="2024" name="IMA Fungus">
        <title>IMA Genome - F19 : A genome assembly and annotation guide to empower mycologists, including annotated draft genome sequences of Ceratocystis pirilliformis, Diaporthe australafricana, Fusarium ophioides, Paecilomyces lecythidis, and Sporothrix stenoceras.</title>
        <authorList>
            <person name="Aylward J."/>
            <person name="Wilson A.M."/>
            <person name="Visagie C.M."/>
            <person name="Spraker J."/>
            <person name="Barnes I."/>
            <person name="Buitendag C."/>
            <person name="Ceriani C."/>
            <person name="Del Mar Angel L."/>
            <person name="du Plessis D."/>
            <person name="Fuchs T."/>
            <person name="Gasser K."/>
            <person name="Kramer D."/>
            <person name="Li W."/>
            <person name="Munsamy K."/>
            <person name="Piso A."/>
            <person name="Price J.L."/>
            <person name="Sonnekus B."/>
            <person name="Thomas C."/>
            <person name="van der Nest A."/>
            <person name="van Dijk A."/>
            <person name="van Heerden A."/>
            <person name="van Vuuren N."/>
            <person name="Yilmaz N."/>
            <person name="Duong T.A."/>
            <person name="van der Merwe N.A."/>
            <person name="Wingfield M.J."/>
            <person name="Wingfield B.D."/>
        </authorList>
    </citation>
    <scope>NUCLEOTIDE SEQUENCE [LARGE SCALE GENOMIC DNA]</scope>
    <source>
        <strain evidence="11 12">CMW 18300</strain>
    </source>
</reference>
<feature type="transmembrane region" description="Helical" evidence="8">
    <location>
        <begin position="403"/>
        <end position="425"/>
    </location>
</feature>
<feature type="transmembrane region" description="Helical" evidence="8">
    <location>
        <begin position="62"/>
        <end position="88"/>
    </location>
</feature>
<feature type="transmembrane region" description="Helical" evidence="8">
    <location>
        <begin position="125"/>
        <end position="146"/>
    </location>
</feature>
<evidence type="ECO:0000259" key="9">
    <source>
        <dbReference type="PROSITE" id="PS50893"/>
    </source>
</evidence>
<evidence type="ECO:0000256" key="3">
    <source>
        <dbReference type="ARBA" id="ARBA00022692"/>
    </source>
</evidence>
<keyword evidence="3 8" id="KW-0812">Transmembrane</keyword>
<evidence type="ECO:0000313" key="12">
    <source>
        <dbReference type="Proteomes" id="UP001583177"/>
    </source>
</evidence>
<dbReference type="InterPro" id="IPR003439">
    <property type="entry name" value="ABC_transporter-like_ATP-bd"/>
</dbReference>
<dbReference type="PANTHER" id="PTHR24223:SF345">
    <property type="entry name" value="ABC MULTIDRUG TRANSPORTER (EUROFUNG)"/>
    <property type="match status" value="1"/>
</dbReference>
<keyword evidence="6 8" id="KW-1133">Transmembrane helix</keyword>
<gene>
    <name evidence="11" type="ORF">Daus18300_006123</name>
</gene>
<evidence type="ECO:0000256" key="8">
    <source>
        <dbReference type="SAM" id="Phobius"/>
    </source>
</evidence>
<evidence type="ECO:0000256" key="4">
    <source>
        <dbReference type="ARBA" id="ARBA00022741"/>
    </source>
</evidence>
<feature type="domain" description="ABC transmembrane type-1" evidence="10">
    <location>
        <begin position="872"/>
        <end position="1052"/>
    </location>
</feature>
<feature type="domain" description="ABC transmembrane type-1" evidence="10">
    <location>
        <begin position="276"/>
        <end position="544"/>
    </location>
</feature>
<organism evidence="11 12">
    <name type="scientific">Diaporthe australafricana</name>
    <dbReference type="NCBI Taxonomy" id="127596"/>
    <lineage>
        <taxon>Eukaryota</taxon>
        <taxon>Fungi</taxon>
        <taxon>Dikarya</taxon>
        <taxon>Ascomycota</taxon>
        <taxon>Pezizomycotina</taxon>
        <taxon>Sordariomycetes</taxon>
        <taxon>Sordariomycetidae</taxon>
        <taxon>Diaporthales</taxon>
        <taxon>Diaporthaceae</taxon>
        <taxon>Diaporthe</taxon>
    </lineage>
</organism>
<sequence length="1052" mass="115402">MGTLNRLEGWVSRQSAQHPFQLGASPVAFASIGGTECRNDFTLGPLVSGCRGNFDFTLVFEYVILSAVPSALVSFFGAANLALVLLVSPQTDDGAYKVKLASAILSVIISPVMACLSCLEHNRSLRTSLLFNSYLFIATILGIIRTRTTWLVYGHQPYSVWLTIATAATAGLATLEAMPKSGWLNSTHEDTSPEETSGLYSLLSMSWVIPLLVLGNRKILDTGDLYPLGSQLKADVQSEHFQKTWRETQDKPNNRLLFTLLKSTSWSMLQPIPSRLAMLAFSLCQPFFIGQLINFLESDPLSNRNTGLGLILASLLIFPGLALSHSTFLWLHFRAVSKARSALVTAIFHKMTELNSTHLDTNVLTLMSTDVDRIAQGGLYPIHDIWANTIEVTLASWFIHRQLGAAFIAPILVVSASVVSASLIAKFAGPAMSRWTQRTEARVRLTTAVVASMKALKISGLSESTTGMLQKSREEEQHVGRTYRLLVVVSITSAFTPMFLAPVATFFWAGRQLSMAEIFSSLSYVSLITSPLTQLFQKVPDILASLACLTRVQDFLILENRSEYRKFEESSTIPTEAGSLAISLKNASIGWTKDQWQLKYLNLSISRSSLTIITGPVAAGKSTLCKALLGEVPFTEGAIIFHQGLLRIGYCDQTPFLTNGSIRSNIIGFDSFDGQLYDEVLEAVMLKDDLRSLPRADNTIIGSSGMSLSGGQRQRVALARALYLNAEIYILDDCTVGLDKPTADKIVRGLFGPDGFLRRRKATVVWCTHSIQYLPLAQRVVALTADGGIEHQGVPEELLGDSRFISALEHDQDESNQDKAYQQDAVPEIVVPSETLSKIEHDDEKDPTRNLNDTAVYAHYFSSFGPLLISTVLFLGVMWGLFWNAGTLFLKYWADNNFHIPGSQSHINNVYLGIYATLQLSGIIFMGLYVTSTDMGMAQVGGSVLHLKAVKALMAAPLQYLTKTDQGATVNLFSQDMNLIDCHLPKTLSNTMMALFASAGQAAVVAVGTPFVATAYPFLLLSLSSLARFYLKTSRQLRLLDLEGKSPLYAQF</sequence>
<evidence type="ECO:0000256" key="1">
    <source>
        <dbReference type="ARBA" id="ARBA00004370"/>
    </source>
</evidence>
<name>A0ABR3WW70_9PEZI</name>
<dbReference type="SUPFAM" id="SSF90123">
    <property type="entry name" value="ABC transporter transmembrane region"/>
    <property type="match status" value="2"/>
</dbReference>
<evidence type="ECO:0000256" key="7">
    <source>
        <dbReference type="ARBA" id="ARBA00023136"/>
    </source>
</evidence>
<evidence type="ECO:0000256" key="5">
    <source>
        <dbReference type="ARBA" id="ARBA00022840"/>
    </source>
</evidence>
<feature type="transmembrane region" description="Helical" evidence="8">
    <location>
        <begin position="1013"/>
        <end position="1031"/>
    </location>
</feature>
<dbReference type="Pfam" id="PF00664">
    <property type="entry name" value="ABC_membrane"/>
    <property type="match status" value="2"/>
</dbReference>
<dbReference type="PROSITE" id="PS50929">
    <property type="entry name" value="ABC_TM1F"/>
    <property type="match status" value="2"/>
</dbReference>
<feature type="transmembrane region" description="Helical" evidence="8">
    <location>
        <begin position="276"/>
        <end position="296"/>
    </location>
</feature>
<dbReference type="EMBL" id="JAWRVE010000048">
    <property type="protein sequence ID" value="KAL1867848.1"/>
    <property type="molecule type" value="Genomic_DNA"/>
</dbReference>
<keyword evidence="5" id="KW-0067">ATP-binding</keyword>
<dbReference type="Gene3D" id="3.40.50.300">
    <property type="entry name" value="P-loop containing nucleotide triphosphate hydrolases"/>
    <property type="match status" value="1"/>
</dbReference>
<feature type="domain" description="ABC transporter" evidence="9">
    <location>
        <begin position="582"/>
        <end position="811"/>
    </location>
</feature>
<evidence type="ECO:0000256" key="2">
    <source>
        <dbReference type="ARBA" id="ARBA00022448"/>
    </source>
</evidence>
<protein>
    <recommendedName>
        <fullName evidence="13">ABC transporter</fullName>
    </recommendedName>
</protein>
<comment type="caution">
    <text evidence="11">The sequence shown here is derived from an EMBL/GenBank/DDBJ whole genome shotgun (WGS) entry which is preliminary data.</text>
</comment>
<dbReference type="SMART" id="SM00382">
    <property type="entry name" value="AAA"/>
    <property type="match status" value="1"/>
</dbReference>